<protein>
    <submittedName>
        <fullName evidence="3">Nucleotide-binding universal stress protein, UspA family</fullName>
    </submittedName>
</protein>
<dbReference type="Proteomes" id="UP000199529">
    <property type="component" value="Unassembled WGS sequence"/>
</dbReference>
<dbReference type="EMBL" id="FNOK01000014">
    <property type="protein sequence ID" value="SDX75100.1"/>
    <property type="molecule type" value="Genomic_DNA"/>
</dbReference>
<dbReference type="Pfam" id="PF00582">
    <property type="entry name" value="Usp"/>
    <property type="match status" value="1"/>
</dbReference>
<dbReference type="OrthoDB" id="5244367at2"/>
<organism evidence="3 4">
    <name type="scientific">Saccharopolyspora shandongensis</name>
    <dbReference type="NCBI Taxonomy" id="418495"/>
    <lineage>
        <taxon>Bacteria</taxon>
        <taxon>Bacillati</taxon>
        <taxon>Actinomycetota</taxon>
        <taxon>Actinomycetes</taxon>
        <taxon>Pseudonocardiales</taxon>
        <taxon>Pseudonocardiaceae</taxon>
        <taxon>Saccharopolyspora</taxon>
    </lineage>
</organism>
<accession>A0A1H3E927</accession>
<dbReference type="InterPro" id="IPR006015">
    <property type="entry name" value="Universal_stress_UspA"/>
</dbReference>
<name>A0A1H3E927_9PSEU</name>
<dbReference type="CDD" id="cd23659">
    <property type="entry name" value="USP_At3g01520-like"/>
    <property type="match status" value="1"/>
</dbReference>
<dbReference type="AlphaFoldDB" id="A0A1H3E927"/>
<dbReference type="SUPFAM" id="SSF52402">
    <property type="entry name" value="Adenine nucleotide alpha hydrolases-like"/>
    <property type="match status" value="1"/>
</dbReference>
<dbReference type="PANTHER" id="PTHR31964">
    <property type="entry name" value="ADENINE NUCLEOTIDE ALPHA HYDROLASES-LIKE SUPERFAMILY PROTEIN"/>
    <property type="match status" value="1"/>
</dbReference>
<dbReference type="STRING" id="418495.SAMN05216215_1014148"/>
<comment type="similarity">
    <text evidence="1">Belongs to the universal stress protein A family.</text>
</comment>
<dbReference type="InterPro" id="IPR006016">
    <property type="entry name" value="UspA"/>
</dbReference>
<dbReference type="InterPro" id="IPR014729">
    <property type="entry name" value="Rossmann-like_a/b/a_fold"/>
</dbReference>
<proteinExistence type="inferred from homology"/>
<dbReference type="PRINTS" id="PR01438">
    <property type="entry name" value="UNVRSLSTRESS"/>
</dbReference>
<feature type="domain" description="UspA" evidence="2">
    <location>
        <begin position="9"/>
        <end position="140"/>
    </location>
</feature>
<gene>
    <name evidence="3" type="ORF">SAMN05216215_1014148</name>
</gene>
<evidence type="ECO:0000313" key="4">
    <source>
        <dbReference type="Proteomes" id="UP000199529"/>
    </source>
</evidence>
<evidence type="ECO:0000256" key="1">
    <source>
        <dbReference type="ARBA" id="ARBA00008791"/>
    </source>
</evidence>
<sequence length="144" mass="15738">MSEQSSYSIVVGVDGSPSSKDALRWAVQQARRADGRIDAVMVWDTPAFYDWPMRTAEQLDRATNEALRRIVRETADEADLIRISTHVARGHPAKALLDAAETADLLVVGRRGQGAFTHALLGSISQYCVNHAPCPVVVVRDAKP</sequence>
<evidence type="ECO:0000259" key="2">
    <source>
        <dbReference type="Pfam" id="PF00582"/>
    </source>
</evidence>
<evidence type="ECO:0000313" key="3">
    <source>
        <dbReference type="EMBL" id="SDX75100.1"/>
    </source>
</evidence>
<dbReference type="Gene3D" id="3.40.50.620">
    <property type="entry name" value="HUPs"/>
    <property type="match status" value="1"/>
</dbReference>
<keyword evidence="4" id="KW-1185">Reference proteome</keyword>
<dbReference type="PANTHER" id="PTHR31964:SF113">
    <property type="entry name" value="USPA DOMAIN-CONTAINING PROTEIN"/>
    <property type="match status" value="1"/>
</dbReference>
<dbReference type="RefSeq" id="WP_093266587.1">
    <property type="nucleotide sequence ID" value="NZ_FNOK01000014.1"/>
</dbReference>
<reference evidence="4" key="1">
    <citation type="submission" date="2016-10" db="EMBL/GenBank/DDBJ databases">
        <authorList>
            <person name="Varghese N."/>
            <person name="Submissions S."/>
        </authorList>
    </citation>
    <scope>NUCLEOTIDE SEQUENCE [LARGE SCALE GENOMIC DNA]</scope>
    <source>
        <strain evidence="4">CGMCC 4.3530</strain>
    </source>
</reference>